<evidence type="ECO:0000256" key="8">
    <source>
        <dbReference type="SAM" id="MobiDB-lite"/>
    </source>
</evidence>
<evidence type="ECO:0000256" key="5">
    <source>
        <dbReference type="ARBA" id="ARBA00022989"/>
    </source>
</evidence>
<comment type="subcellular location">
    <subcellularLocation>
        <location evidence="1">Membrane</location>
        <topology evidence="1">Single-pass membrane protein</topology>
    </subcellularLocation>
</comment>
<evidence type="ECO:0000259" key="10">
    <source>
        <dbReference type="Pfam" id="PF00561"/>
    </source>
</evidence>
<organism evidence="11 12">
    <name type="scientific">Orbilia ellipsospora</name>
    <dbReference type="NCBI Taxonomy" id="2528407"/>
    <lineage>
        <taxon>Eukaryota</taxon>
        <taxon>Fungi</taxon>
        <taxon>Dikarya</taxon>
        <taxon>Ascomycota</taxon>
        <taxon>Pezizomycotina</taxon>
        <taxon>Orbiliomycetes</taxon>
        <taxon>Orbiliales</taxon>
        <taxon>Orbiliaceae</taxon>
        <taxon>Orbilia</taxon>
    </lineage>
</organism>
<feature type="compositionally biased region" description="Polar residues" evidence="8">
    <location>
        <begin position="585"/>
        <end position="594"/>
    </location>
</feature>
<accession>A0AAV9XIR9</accession>
<dbReference type="GO" id="GO:0016787">
    <property type="term" value="F:hydrolase activity"/>
    <property type="evidence" value="ECO:0007669"/>
    <property type="project" value="UniProtKB-KW"/>
</dbReference>
<evidence type="ECO:0000313" key="12">
    <source>
        <dbReference type="Proteomes" id="UP001365542"/>
    </source>
</evidence>
<dbReference type="GO" id="GO:0016042">
    <property type="term" value="P:lipid catabolic process"/>
    <property type="evidence" value="ECO:0007669"/>
    <property type="project" value="UniProtKB-KW"/>
</dbReference>
<dbReference type="Gene3D" id="3.40.50.1820">
    <property type="entry name" value="alpha/beta hydrolase"/>
    <property type="match status" value="1"/>
</dbReference>
<reference evidence="11 12" key="1">
    <citation type="submission" date="2019-10" db="EMBL/GenBank/DDBJ databases">
        <authorList>
            <person name="Palmer J.M."/>
        </authorList>
    </citation>
    <scope>NUCLEOTIDE SEQUENCE [LARGE SCALE GENOMIC DNA]</scope>
    <source>
        <strain evidence="11 12">TWF694</strain>
    </source>
</reference>
<feature type="transmembrane region" description="Helical" evidence="9">
    <location>
        <begin position="19"/>
        <end position="36"/>
    </location>
</feature>
<feature type="compositionally biased region" description="Low complexity" evidence="8">
    <location>
        <begin position="595"/>
        <end position="609"/>
    </location>
</feature>
<keyword evidence="4" id="KW-0442">Lipid degradation</keyword>
<dbReference type="Pfam" id="PF00561">
    <property type="entry name" value="Abhydrolase_1"/>
    <property type="match status" value="1"/>
</dbReference>
<dbReference type="PANTHER" id="PTHR11005">
    <property type="entry name" value="LYSOSOMAL ACID LIPASE-RELATED"/>
    <property type="match status" value="1"/>
</dbReference>
<evidence type="ECO:0000256" key="6">
    <source>
        <dbReference type="ARBA" id="ARBA00023098"/>
    </source>
</evidence>
<gene>
    <name evidence="11" type="primary">TGL1_1</name>
    <name evidence="11" type="ORF">TWF694_008205</name>
</gene>
<feature type="transmembrane region" description="Helical" evidence="9">
    <location>
        <begin position="87"/>
        <end position="110"/>
    </location>
</feature>
<evidence type="ECO:0000256" key="3">
    <source>
        <dbReference type="ARBA" id="ARBA00022801"/>
    </source>
</evidence>
<dbReference type="Proteomes" id="UP001365542">
    <property type="component" value="Unassembled WGS sequence"/>
</dbReference>
<keyword evidence="5 9" id="KW-1133">Transmembrane helix</keyword>
<evidence type="ECO:0000256" key="9">
    <source>
        <dbReference type="SAM" id="Phobius"/>
    </source>
</evidence>
<dbReference type="GO" id="GO:0016020">
    <property type="term" value="C:membrane"/>
    <property type="evidence" value="ECO:0007669"/>
    <property type="project" value="UniProtKB-SubCell"/>
</dbReference>
<sequence>MQSQPANQHSYPVSFPPCLLPSLVACFILLLLFNVYSPIYSPTRLTQPPFHPGLKRSYYSSYSTSVPDIESNMARVPLVGRLYFREYVALILSFLLLTLEFIARAITIALPTPIINFLYSRSRAIFKLLPSTRKSNIDRKSSQSIVKKIRDADGFVEMCDIWGYDAEEHIVQTKDGYLLGLHRIPRAKDEPKPKRGEKGRPKRGVVYLHHGLMMNSEVWVCNLQPEKCLPFVLAEQGYDVWLGNNRGNKYSKKCIYTNSQDTSFWNFSIDEFAMHDIPDSISYILRSTKAKSISYIGFSQGTAQAFAALSIHPDLNEIISVFVALAPAMSPAGLYNSIVDALVKASPDVIFLFFGRRSLLPSTMFWQSILYPPIFVTAIDKSLKFLFNWSGKNMSLQQKIASYAHLYSFTSVKALVHWFQIIRNKKFQMYDDDVQSPVGWGYGRSYYKPAKFPTRNISAPVVLVYGGSDSLVDIEVMMKELPSHTVAKEIKHYEHLDFLWGEETDTLVIPHVLEALETYGDDAGGMPEKEIGAPALPASVTGEPPGYSEDEKNVKDKNGVEGPKDGEADSTAASSSDEQKVVVTVPSTATNNDKAASTAPSSIASSITSGPLWPSWLGGRTRLHRSPSVASLTSVSSTGSDSGKNRGVVFGPNGVQIAAGRVSSAVSTTILGEGEDLVEKKRKRRRVRPMNHSIG</sequence>
<dbReference type="InterPro" id="IPR029058">
    <property type="entry name" value="AB_hydrolase_fold"/>
</dbReference>
<dbReference type="AlphaFoldDB" id="A0AAV9XIR9"/>
<proteinExistence type="predicted"/>
<dbReference type="InterPro" id="IPR000073">
    <property type="entry name" value="AB_hydrolase_1"/>
</dbReference>
<feature type="domain" description="AB hydrolase-1" evidence="10">
    <location>
        <begin position="205"/>
        <end position="501"/>
    </location>
</feature>
<feature type="region of interest" description="Disordered" evidence="8">
    <location>
        <begin position="520"/>
        <end position="611"/>
    </location>
</feature>
<dbReference type="EMBL" id="JAVHJO010000004">
    <property type="protein sequence ID" value="KAK6540817.1"/>
    <property type="molecule type" value="Genomic_DNA"/>
</dbReference>
<name>A0AAV9XIR9_9PEZI</name>
<keyword evidence="6" id="KW-0443">Lipid metabolism</keyword>
<evidence type="ECO:0000256" key="1">
    <source>
        <dbReference type="ARBA" id="ARBA00004167"/>
    </source>
</evidence>
<evidence type="ECO:0000256" key="7">
    <source>
        <dbReference type="ARBA" id="ARBA00023136"/>
    </source>
</evidence>
<keyword evidence="2 9" id="KW-0812">Transmembrane</keyword>
<keyword evidence="7 9" id="KW-0472">Membrane</keyword>
<dbReference type="SUPFAM" id="SSF53474">
    <property type="entry name" value="alpha/beta-Hydrolases"/>
    <property type="match status" value="1"/>
</dbReference>
<dbReference type="FunFam" id="3.40.50.1820:FF:000095">
    <property type="entry name" value="Triglyceride lipase-cholesterol esterase"/>
    <property type="match status" value="1"/>
</dbReference>
<feature type="compositionally biased region" description="Basic and acidic residues" evidence="8">
    <location>
        <begin position="549"/>
        <end position="567"/>
    </location>
</feature>
<keyword evidence="3" id="KW-0378">Hydrolase</keyword>
<evidence type="ECO:0000256" key="4">
    <source>
        <dbReference type="ARBA" id="ARBA00022963"/>
    </source>
</evidence>
<comment type="caution">
    <text evidence="11">The sequence shown here is derived from an EMBL/GenBank/DDBJ whole genome shotgun (WGS) entry which is preliminary data.</text>
</comment>
<keyword evidence="12" id="KW-1185">Reference proteome</keyword>
<evidence type="ECO:0000313" key="11">
    <source>
        <dbReference type="EMBL" id="KAK6540817.1"/>
    </source>
</evidence>
<evidence type="ECO:0000256" key="2">
    <source>
        <dbReference type="ARBA" id="ARBA00022692"/>
    </source>
</evidence>
<protein>
    <submittedName>
        <fullName evidence="11">Cholesterol esterase, variant 2</fullName>
    </submittedName>
</protein>